<organism evidence="1 2">
    <name type="scientific">Cnuella takakiae</name>
    <dbReference type="NCBI Taxonomy" id="1302690"/>
    <lineage>
        <taxon>Bacteria</taxon>
        <taxon>Pseudomonadati</taxon>
        <taxon>Bacteroidota</taxon>
        <taxon>Chitinophagia</taxon>
        <taxon>Chitinophagales</taxon>
        <taxon>Chitinophagaceae</taxon>
        <taxon>Cnuella</taxon>
    </lineage>
</organism>
<dbReference type="OrthoDB" id="6193797at2"/>
<dbReference type="AlphaFoldDB" id="A0A1M4VDL6"/>
<sequence>MSLSWDKLMRQGNFAAAWQLSDADLEKRKGVPCWHLPRHFQYIWNGETLANKIVLVRCYHGLGDTIQFIRYMPLLKKVAAKVMVWAPVQMIPLLQHAAGIDEYWPLHDGTPEMPYDIDVELMELPHYFRTTLDTIPNAVPYLDITAKQFPYTNQLLKVGLVWRSGDWDESRSLPFALVKQWADVPGVAFYIVQAGAEKAGWDGTLGQLAGGNDLLEDAQTIKGMDLVISTDTMVAHLAGALAVPIWTLLPNPCDWRWMDHRNDSPWYPTMRLFRQEEPGIWQTVINQVKEELLKLTLARHR</sequence>
<dbReference type="RefSeq" id="WP_073039900.1">
    <property type="nucleotide sequence ID" value="NZ_FQUO01000002.1"/>
</dbReference>
<dbReference type="Proteomes" id="UP000184368">
    <property type="component" value="Unassembled WGS sequence"/>
</dbReference>
<protein>
    <submittedName>
        <fullName evidence="1">Glycosyltransferase family 9 (Heptosyltransferase)</fullName>
    </submittedName>
</protein>
<evidence type="ECO:0000313" key="2">
    <source>
        <dbReference type="Proteomes" id="UP000184368"/>
    </source>
</evidence>
<dbReference type="Gene3D" id="3.40.50.2000">
    <property type="entry name" value="Glycogen Phosphorylase B"/>
    <property type="match status" value="1"/>
</dbReference>
<dbReference type="STRING" id="1302690.BUE76_12590"/>
<accession>A0A1M4VDL6</accession>
<dbReference type="GO" id="GO:0016740">
    <property type="term" value="F:transferase activity"/>
    <property type="evidence" value="ECO:0007669"/>
    <property type="project" value="UniProtKB-KW"/>
</dbReference>
<dbReference type="SUPFAM" id="SSF53756">
    <property type="entry name" value="UDP-Glycosyltransferase/glycogen phosphorylase"/>
    <property type="match status" value="1"/>
</dbReference>
<keyword evidence="1" id="KW-0808">Transferase</keyword>
<evidence type="ECO:0000313" key="1">
    <source>
        <dbReference type="EMBL" id="SHE66968.1"/>
    </source>
</evidence>
<dbReference type="EMBL" id="FQUO01000002">
    <property type="protein sequence ID" value="SHE66968.1"/>
    <property type="molecule type" value="Genomic_DNA"/>
</dbReference>
<gene>
    <name evidence="1" type="ORF">SAMN05444008_102227</name>
</gene>
<keyword evidence="2" id="KW-1185">Reference proteome</keyword>
<proteinExistence type="predicted"/>
<reference evidence="1 2" key="1">
    <citation type="submission" date="2016-11" db="EMBL/GenBank/DDBJ databases">
        <authorList>
            <person name="Jaros S."/>
            <person name="Januszkiewicz K."/>
            <person name="Wedrychowicz H."/>
        </authorList>
    </citation>
    <scope>NUCLEOTIDE SEQUENCE [LARGE SCALE GENOMIC DNA]</scope>
    <source>
        <strain evidence="1 2">DSM 26897</strain>
    </source>
</reference>
<name>A0A1M4VDL6_9BACT</name>